<evidence type="ECO:0000256" key="2">
    <source>
        <dbReference type="SAM" id="Phobius"/>
    </source>
</evidence>
<name>A0A8I1E9S6_PSEPU</name>
<dbReference type="EMBL" id="JAEHTE010000001">
    <property type="protein sequence ID" value="MBI6882419.1"/>
    <property type="molecule type" value="Genomic_DNA"/>
</dbReference>
<evidence type="ECO:0000313" key="4">
    <source>
        <dbReference type="Proteomes" id="UP000637061"/>
    </source>
</evidence>
<proteinExistence type="predicted"/>
<accession>A0A8I1E9S6</accession>
<feature type="transmembrane region" description="Helical" evidence="2">
    <location>
        <begin position="77"/>
        <end position="98"/>
    </location>
</feature>
<gene>
    <name evidence="3" type="ORF">JEU22_00630</name>
</gene>
<dbReference type="RefSeq" id="WP_198746038.1">
    <property type="nucleotide sequence ID" value="NZ_JAEHTE010000001.1"/>
</dbReference>
<protein>
    <submittedName>
        <fullName evidence="3">Uncharacterized protein</fullName>
    </submittedName>
</protein>
<organism evidence="3 4">
    <name type="scientific">Pseudomonas putida</name>
    <name type="common">Arthrobacter siderocapsulatus</name>
    <dbReference type="NCBI Taxonomy" id="303"/>
    <lineage>
        <taxon>Bacteria</taxon>
        <taxon>Pseudomonadati</taxon>
        <taxon>Pseudomonadota</taxon>
        <taxon>Gammaproteobacteria</taxon>
        <taxon>Pseudomonadales</taxon>
        <taxon>Pseudomonadaceae</taxon>
        <taxon>Pseudomonas</taxon>
    </lineage>
</organism>
<keyword evidence="2" id="KW-0812">Transmembrane</keyword>
<comment type="caution">
    <text evidence="3">The sequence shown here is derived from an EMBL/GenBank/DDBJ whole genome shotgun (WGS) entry which is preliminary data.</text>
</comment>
<dbReference type="Proteomes" id="UP000637061">
    <property type="component" value="Unassembled WGS sequence"/>
</dbReference>
<keyword evidence="2" id="KW-1133">Transmembrane helix</keyword>
<feature type="transmembrane region" description="Helical" evidence="2">
    <location>
        <begin position="32"/>
        <end position="57"/>
    </location>
</feature>
<evidence type="ECO:0000256" key="1">
    <source>
        <dbReference type="SAM" id="MobiDB-lite"/>
    </source>
</evidence>
<dbReference type="AlphaFoldDB" id="A0A8I1E9S6"/>
<keyword evidence="2" id="KW-0472">Membrane</keyword>
<reference evidence="3" key="1">
    <citation type="submission" date="2020-12" db="EMBL/GenBank/DDBJ databases">
        <title>Enhanced detection system for hospital associated transmission using whole genome sequencing surveillance.</title>
        <authorList>
            <person name="Harrison L.H."/>
            <person name="Van Tyne D."/>
            <person name="Marsh J.W."/>
            <person name="Griffith M.P."/>
            <person name="Snyder D.J."/>
            <person name="Cooper V.S."/>
            <person name="Mustapha M."/>
        </authorList>
    </citation>
    <scope>NUCLEOTIDE SEQUENCE</scope>
    <source>
        <strain evidence="3">PSB00042</strain>
    </source>
</reference>
<feature type="region of interest" description="Disordered" evidence="1">
    <location>
        <begin position="250"/>
        <end position="272"/>
    </location>
</feature>
<evidence type="ECO:0000313" key="3">
    <source>
        <dbReference type="EMBL" id="MBI6882419.1"/>
    </source>
</evidence>
<sequence>MNPGIRKALDNIEGHESKATAFIKSASAAKKFVIPLGLTALGLGLGHVGAEMLSPVVDVIKETVENGSLLLSAKPKIFYGIVSGLVAGGVLLAGVGYLEKRDEKKASRLSLKDASKNFQDAWEEIVKTNSSITEKVARQQAWAHRAISSNPDTNGILRKHGLDPQNKSALIDLQKAYIHGVKLAFVIAKEDGRHAQISGASFDQYTNKNIMRGMVSYYQDLGYSVEPGKDKSSDAYEIVSRGYGAIRALRDHEVNGPGTSRRVDGSSSDLSR</sequence>